<protein>
    <recommendedName>
        <fullName evidence="3">DUF222 domain-containing protein</fullName>
    </recommendedName>
</protein>
<evidence type="ECO:0000313" key="1">
    <source>
        <dbReference type="EMBL" id="SFH25336.1"/>
    </source>
</evidence>
<accession>A0ABY1EA21</accession>
<organism evidence="1 2">
    <name type="scientific">Cryobacterium levicorallinum</name>
    <dbReference type="NCBI Taxonomy" id="995038"/>
    <lineage>
        <taxon>Bacteria</taxon>
        <taxon>Bacillati</taxon>
        <taxon>Actinomycetota</taxon>
        <taxon>Actinomycetes</taxon>
        <taxon>Micrococcales</taxon>
        <taxon>Microbacteriaceae</taxon>
        <taxon>Cryobacterium</taxon>
    </lineage>
</organism>
<evidence type="ECO:0008006" key="3">
    <source>
        <dbReference type="Google" id="ProtNLM"/>
    </source>
</evidence>
<evidence type="ECO:0000313" key="2">
    <source>
        <dbReference type="Proteomes" id="UP000199681"/>
    </source>
</evidence>
<comment type="caution">
    <text evidence="1">The sequence shown here is derived from an EMBL/GenBank/DDBJ whole genome shotgun (WGS) entry which is preliminary data.</text>
</comment>
<reference evidence="1 2" key="1">
    <citation type="submission" date="2016-10" db="EMBL/GenBank/DDBJ databases">
        <authorList>
            <person name="Varghese N."/>
            <person name="Submissions S."/>
        </authorList>
    </citation>
    <scope>NUCLEOTIDE SEQUENCE [LARGE SCALE GENOMIC DNA]</scope>
    <source>
        <strain evidence="1 2">GMCC 1.11211</strain>
    </source>
</reference>
<keyword evidence="2" id="KW-1185">Reference proteome</keyword>
<name>A0ABY1EA21_9MICO</name>
<sequence length="146" mass="16490">MIVRWEQGRSVVDRLIAERRLDRVAPNRELSDLMIDQAEAHLATAEFAMHHDAPGAFQLAYDAAPKSLAAELANQGLRAKRAGAHLTLYESTRAQPHPPLGPVLDELDWMRRLAQQHGIPESEPTHCRVDRCPGLNSRCPKRFLNW</sequence>
<proteinExistence type="predicted"/>
<dbReference type="Proteomes" id="UP000199681">
    <property type="component" value="Unassembled WGS sequence"/>
</dbReference>
<gene>
    <name evidence="1" type="ORF">SAMN05216274_10297</name>
</gene>
<dbReference type="EMBL" id="FOPW01000002">
    <property type="protein sequence ID" value="SFH25336.1"/>
    <property type="molecule type" value="Genomic_DNA"/>
</dbReference>